<dbReference type="PANTHER" id="PTHR11439:SF467">
    <property type="entry name" value="INTEGRASE CATALYTIC DOMAIN-CONTAINING PROTEIN"/>
    <property type="match status" value="1"/>
</dbReference>
<proteinExistence type="predicted"/>
<reference evidence="2" key="1">
    <citation type="journal article" date="2016" name="Nat. Genet.">
        <title>The genome sequences of Arachis duranensis and Arachis ipaensis, the diploid ancestors of cultivated peanut.</title>
        <authorList>
            <person name="Bertioli D.J."/>
            <person name="Cannon S.B."/>
            <person name="Froenicke L."/>
            <person name="Huang G."/>
            <person name="Farmer A.D."/>
            <person name="Cannon E.K."/>
            <person name="Liu X."/>
            <person name="Gao D."/>
            <person name="Clevenger J."/>
            <person name="Dash S."/>
            <person name="Ren L."/>
            <person name="Moretzsohn M.C."/>
            <person name="Shirasawa K."/>
            <person name="Huang W."/>
            <person name="Vidigal B."/>
            <person name="Abernathy B."/>
            <person name="Chu Y."/>
            <person name="Niederhuth C.E."/>
            <person name="Umale P."/>
            <person name="Araujo A.C."/>
            <person name="Kozik A."/>
            <person name="Kim K.D."/>
            <person name="Burow M.D."/>
            <person name="Varshney R.K."/>
            <person name="Wang X."/>
            <person name="Zhang X."/>
            <person name="Barkley N."/>
            <person name="Guimaraes P.M."/>
            <person name="Isobe S."/>
            <person name="Guo B."/>
            <person name="Liao B."/>
            <person name="Stalker H.T."/>
            <person name="Schmitz R.J."/>
            <person name="Scheffler B.E."/>
            <person name="Leal-Bertioli S.C."/>
            <person name="Xun X."/>
            <person name="Jackson S.A."/>
            <person name="Michelmore R."/>
            <person name="Ozias-Akins P."/>
        </authorList>
    </citation>
    <scope>NUCLEOTIDE SEQUENCE [LARGE SCALE GENOMIC DNA]</scope>
    <source>
        <strain evidence="2">cv. V14167</strain>
    </source>
</reference>
<organism evidence="2 3">
    <name type="scientific">Arachis duranensis</name>
    <name type="common">Wild peanut</name>
    <dbReference type="NCBI Taxonomy" id="130453"/>
    <lineage>
        <taxon>Eukaryota</taxon>
        <taxon>Viridiplantae</taxon>
        <taxon>Streptophyta</taxon>
        <taxon>Embryophyta</taxon>
        <taxon>Tracheophyta</taxon>
        <taxon>Spermatophyta</taxon>
        <taxon>Magnoliopsida</taxon>
        <taxon>eudicotyledons</taxon>
        <taxon>Gunneridae</taxon>
        <taxon>Pentapetalae</taxon>
        <taxon>rosids</taxon>
        <taxon>fabids</taxon>
        <taxon>Fabales</taxon>
        <taxon>Fabaceae</taxon>
        <taxon>Papilionoideae</taxon>
        <taxon>50 kb inversion clade</taxon>
        <taxon>dalbergioids sensu lato</taxon>
        <taxon>Dalbergieae</taxon>
        <taxon>Pterocarpus clade</taxon>
        <taxon>Arachis</taxon>
    </lineage>
</organism>
<dbReference type="AlphaFoldDB" id="A0A6P4DFA8"/>
<dbReference type="KEGG" id="adu:107489901"/>
<reference evidence="3" key="2">
    <citation type="submission" date="2025-08" db="UniProtKB">
        <authorList>
            <consortium name="RefSeq"/>
        </authorList>
    </citation>
    <scope>IDENTIFICATION</scope>
    <source>
        <tissue evidence="3">Whole plant</tissue>
    </source>
</reference>
<sequence>MVFALKDLGEMSYFLGIETVKFNDNDILLCQTKYIKDLLTKARMCDANAVPTPMVSNLKLSAHGEDLHHNPTLYRSIVGGLQYATITRPKITFVVNKVSQFMHTPLESHWKAVKRILRYLAGTIDYGLRFQRTNECRIYGFSDSDWGSDIDDRKSTSEFCVFLGPNLVSWSRRKQNAVSRSSRETEYRGLAAGLTEILWF</sequence>
<evidence type="ECO:0000259" key="1">
    <source>
        <dbReference type="Pfam" id="PF07727"/>
    </source>
</evidence>
<dbReference type="RefSeq" id="XP_015966153.1">
    <property type="nucleotide sequence ID" value="XM_016110667.1"/>
</dbReference>
<dbReference type="InterPro" id="IPR013103">
    <property type="entry name" value="RVT_2"/>
</dbReference>
<evidence type="ECO:0000313" key="3">
    <source>
        <dbReference type="RefSeq" id="XP_015966153.1"/>
    </source>
</evidence>
<dbReference type="OrthoDB" id="1193675at2759"/>
<dbReference type="Pfam" id="PF07727">
    <property type="entry name" value="RVT_2"/>
    <property type="match status" value="1"/>
</dbReference>
<gene>
    <name evidence="3" type="primary">LOC107489901</name>
</gene>
<dbReference type="CDD" id="cd09272">
    <property type="entry name" value="RNase_HI_RT_Ty1"/>
    <property type="match status" value="1"/>
</dbReference>
<dbReference type="Proteomes" id="UP000515211">
    <property type="component" value="Chromosome 5"/>
</dbReference>
<feature type="domain" description="Reverse transcriptase Ty1/copia-type" evidence="1">
    <location>
        <begin position="3"/>
        <end position="55"/>
    </location>
</feature>
<name>A0A6P4DFA8_ARADU</name>
<keyword evidence="2" id="KW-1185">Reference proteome</keyword>
<dbReference type="GeneID" id="107489901"/>
<evidence type="ECO:0000313" key="2">
    <source>
        <dbReference type="Proteomes" id="UP000515211"/>
    </source>
</evidence>
<protein>
    <submittedName>
        <fullName evidence="3">Uncharacterized mitochondrial protein AtMg00810-like</fullName>
    </submittedName>
</protein>
<accession>A0A6P4DFA8</accession>
<dbReference type="PANTHER" id="PTHR11439">
    <property type="entry name" value="GAG-POL-RELATED RETROTRANSPOSON"/>
    <property type="match status" value="1"/>
</dbReference>